<sequence length="210" mass="21065">MSNTRLMIALGATTVLLMAGCTSDDGSSGGPSTVTVTSTRDGTVTPSDPPPATGIGSGTGTAEPAPTGSVPVSHPASSGARLSVTGVRVGHHNAFDRVVFDLGGTGTPGWRVDYTDSPAQPGSGKPITVSGDSVLQVILTGLGYPMDTGVEEYSGPNPITGVHNVPQVHLTGVFEGEAVGFIGINGERPAVRVTALTNPTRLVIDIAHAG</sequence>
<evidence type="ECO:0000256" key="2">
    <source>
        <dbReference type="SAM" id="SignalP"/>
    </source>
</evidence>
<dbReference type="InterPro" id="IPR056303">
    <property type="entry name" value="AMIN-like"/>
</dbReference>
<feature type="chain" id="PRO_5039036197" description="AMIN-like domain-containing protein" evidence="2">
    <location>
        <begin position="20"/>
        <end position="210"/>
    </location>
</feature>
<dbReference type="AlphaFoldDB" id="A0A857MLL6"/>
<dbReference type="PROSITE" id="PS51257">
    <property type="entry name" value="PROKAR_LIPOPROTEIN"/>
    <property type="match status" value="1"/>
</dbReference>
<evidence type="ECO:0000259" key="3">
    <source>
        <dbReference type="Pfam" id="PF24837"/>
    </source>
</evidence>
<organism evidence="4">
    <name type="scientific">Gordonia amarae</name>
    <dbReference type="NCBI Taxonomy" id="36821"/>
    <lineage>
        <taxon>Bacteria</taxon>
        <taxon>Bacillati</taxon>
        <taxon>Actinomycetota</taxon>
        <taxon>Actinomycetes</taxon>
        <taxon>Mycobacteriales</taxon>
        <taxon>Gordoniaceae</taxon>
        <taxon>Gordonia</taxon>
    </lineage>
</organism>
<feature type="region of interest" description="Disordered" evidence="1">
    <location>
        <begin position="23"/>
        <end position="78"/>
    </location>
</feature>
<gene>
    <name evidence="4" type="ORF">GII30_15145</name>
</gene>
<evidence type="ECO:0000313" key="4">
    <source>
        <dbReference type="EMBL" id="QHN40307.1"/>
    </source>
</evidence>
<name>A0A857MLL6_9ACTN</name>
<feature type="domain" description="AMIN-like" evidence="3">
    <location>
        <begin position="83"/>
        <end position="208"/>
    </location>
</feature>
<dbReference type="RefSeq" id="WP_005182155.1">
    <property type="nucleotide sequence ID" value="NZ_CP045810.1"/>
</dbReference>
<feature type="signal peptide" evidence="2">
    <location>
        <begin position="1"/>
        <end position="19"/>
    </location>
</feature>
<dbReference type="EMBL" id="CP045810">
    <property type="protein sequence ID" value="QHN40307.1"/>
    <property type="molecule type" value="Genomic_DNA"/>
</dbReference>
<feature type="compositionally biased region" description="Low complexity" evidence="1">
    <location>
        <begin position="23"/>
        <end position="39"/>
    </location>
</feature>
<keyword evidence="2" id="KW-0732">Signal</keyword>
<proteinExistence type="predicted"/>
<protein>
    <recommendedName>
        <fullName evidence="3">AMIN-like domain-containing protein</fullName>
    </recommendedName>
</protein>
<evidence type="ECO:0000256" key="1">
    <source>
        <dbReference type="SAM" id="MobiDB-lite"/>
    </source>
</evidence>
<reference evidence="4" key="1">
    <citation type="journal article" date="2021" name="Nat. Microbiol.">
        <title>Cocultivation of an ultrasmall environmental parasitic bacterium with lytic ability against bacteria associated with wastewater foams.</title>
        <authorList>
            <person name="Batinovic S."/>
            <person name="Rose J.J.A."/>
            <person name="Ratcliffe J."/>
            <person name="Seviour R.J."/>
            <person name="Petrovski S."/>
        </authorList>
    </citation>
    <scope>NUCLEOTIDE SEQUENCE</scope>
    <source>
        <strain evidence="4">CON44</strain>
    </source>
</reference>
<accession>A0A857MLL6</accession>
<dbReference type="Pfam" id="PF24837">
    <property type="entry name" value="AMIN-like"/>
    <property type="match status" value="1"/>
</dbReference>